<organism evidence="8 9">
    <name type="scientific">Rhodotorula taiwanensis</name>
    <dbReference type="NCBI Taxonomy" id="741276"/>
    <lineage>
        <taxon>Eukaryota</taxon>
        <taxon>Fungi</taxon>
        <taxon>Dikarya</taxon>
        <taxon>Basidiomycota</taxon>
        <taxon>Pucciniomycotina</taxon>
        <taxon>Microbotryomycetes</taxon>
        <taxon>Sporidiobolales</taxon>
        <taxon>Sporidiobolaceae</taxon>
        <taxon>Rhodotorula</taxon>
    </lineage>
</organism>
<comment type="subcellular location">
    <subcellularLocation>
        <location evidence="1">Mitochondrion</location>
    </subcellularLocation>
</comment>
<evidence type="ECO:0000256" key="5">
    <source>
        <dbReference type="ARBA" id="ARBA00023128"/>
    </source>
</evidence>
<keyword evidence="5" id="KW-0496">Mitochondrion</keyword>
<comment type="caution">
    <text evidence="8">The sequence shown here is derived from an EMBL/GenBank/DDBJ whole genome shotgun (WGS) entry which is preliminary data.</text>
</comment>
<dbReference type="GO" id="GO:0003735">
    <property type="term" value="F:structural constituent of ribosome"/>
    <property type="evidence" value="ECO:0007669"/>
    <property type="project" value="InterPro"/>
</dbReference>
<evidence type="ECO:0000256" key="3">
    <source>
        <dbReference type="ARBA" id="ARBA00022946"/>
    </source>
</evidence>
<accession>A0A2S5B4U6</accession>
<sequence>MRATLSLLSKASRAPLTSKQGNKEFYKGTGSMPGLGPKRQGRHSPQSKAPYILMRERMRTFVVPEGLDSCDLKPYVSKDVTVDAARASNWPPADSKPDPHSRRGGLYGPNGFDGHYYLQLAEAFRTPSTK</sequence>
<dbReference type="Pfam" id="PF09809">
    <property type="entry name" value="MRP-L27"/>
    <property type="match status" value="1"/>
</dbReference>
<evidence type="ECO:0000256" key="6">
    <source>
        <dbReference type="ARBA" id="ARBA00023274"/>
    </source>
</evidence>
<proteinExistence type="inferred from homology"/>
<dbReference type="OrthoDB" id="408933at2759"/>
<keyword evidence="4" id="KW-0689">Ribosomal protein</keyword>
<keyword evidence="6" id="KW-0687">Ribonucleoprotein</keyword>
<dbReference type="GO" id="GO:0006412">
    <property type="term" value="P:translation"/>
    <property type="evidence" value="ECO:0007669"/>
    <property type="project" value="TreeGrafter"/>
</dbReference>
<dbReference type="AlphaFoldDB" id="A0A2S5B4U6"/>
<protein>
    <recommendedName>
        <fullName evidence="10">39S ribosomal protein L41, mitochondrial</fullName>
    </recommendedName>
</protein>
<dbReference type="GO" id="GO:0005762">
    <property type="term" value="C:mitochondrial large ribosomal subunit"/>
    <property type="evidence" value="ECO:0007669"/>
    <property type="project" value="InterPro"/>
</dbReference>
<dbReference type="PANTHER" id="PTHR21338">
    <property type="entry name" value="MITOCHONDRIAL RIBOSOMAL PROTEIN L41"/>
    <property type="match status" value="1"/>
</dbReference>
<evidence type="ECO:0000256" key="2">
    <source>
        <dbReference type="ARBA" id="ARBA00010152"/>
    </source>
</evidence>
<evidence type="ECO:0008006" key="10">
    <source>
        <dbReference type="Google" id="ProtNLM"/>
    </source>
</evidence>
<dbReference type="EMBL" id="PJQD01000072">
    <property type="protein sequence ID" value="POY71802.1"/>
    <property type="molecule type" value="Genomic_DNA"/>
</dbReference>
<dbReference type="PANTHER" id="PTHR21338:SF0">
    <property type="entry name" value="LARGE RIBOSOMAL SUBUNIT PROTEIN ML41"/>
    <property type="match status" value="1"/>
</dbReference>
<feature type="region of interest" description="Disordered" evidence="7">
    <location>
        <begin position="84"/>
        <end position="108"/>
    </location>
</feature>
<keyword evidence="9" id="KW-1185">Reference proteome</keyword>
<evidence type="ECO:0000256" key="1">
    <source>
        <dbReference type="ARBA" id="ARBA00004173"/>
    </source>
</evidence>
<evidence type="ECO:0000256" key="4">
    <source>
        <dbReference type="ARBA" id="ARBA00022980"/>
    </source>
</evidence>
<evidence type="ECO:0000256" key="7">
    <source>
        <dbReference type="SAM" id="MobiDB-lite"/>
    </source>
</evidence>
<keyword evidence="3" id="KW-0809">Transit peptide</keyword>
<gene>
    <name evidence="8" type="ORF">BMF94_5163</name>
</gene>
<reference evidence="8 9" key="1">
    <citation type="journal article" date="2018" name="Front. Microbiol.">
        <title>Prospects for Fungal Bioremediation of Acidic Radioactive Waste Sites: Characterization and Genome Sequence of Rhodotorula taiwanensis MD1149.</title>
        <authorList>
            <person name="Tkavc R."/>
            <person name="Matrosova V.Y."/>
            <person name="Grichenko O.E."/>
            <person name="Gostincar C."/>
            <person name="Volpe R.P."/>
            <person name="Klimenkova P."/>
            <person name="Gaidamakova E.K."/>
            <person name="Zhou C.E."/>
            <person name="Stewart B.J."/>
            <person name="Lyman M.G."/>
            <person name="Malfatti S.A."/>
            <person name="Rubinfeld B."/>
            <person name="Courtot M."/>
            <person name="Singh J."/>
            <person name="Dalgard C.L."/>
            <person name="Hamilton T."/>
            <person name="Frey K.G."/>
            <person name="Gunde-Cimerman N."/>
            <person name="Dugan L."/>
            <person name="Daly M.J."/>
        </authorList>
    </citation>
    <scope>NUCLEOTIDE SEQUENCE [LARGE SCALE GENOMIC DNA]</scope>
    <source>
        <strain evidence="8 9">MD1149</strain>
    </source>
</reference>
<dbReference type="Proteomes" id="UP000237144">
    <property type="component" value="Unassembled WGS sequence"/>
</dbReference>
<evidence type="ECO:0000313" key="8">
    <source>
        <dbReference type="EMBL" id="POY71802.1"/>
    </source>
</evidence>
<name>A0A2S5B4U6_9BASI</name>
<feature type="region of interest" description="Disordered" evidence="7">
    <location>
        <begin position="1"/>
        <end position="50"/>
    </location>
</feature>
<evidence type="ECO:0000313" key="9">
    <source>
        <dbReference type="Proteomes" id="UP000237144"/>
    </source>
</evidence>
<comment type="similarity">
    <text evidence="2">Belongs to the mitochondrion-specific ribosomal protein mL41 family.</text>
</comment>
<dbReference type="InterPro" id="IPR019189">
    <property type="entry name" value="Ribosomal_mL41"/>
</dbReference>